<dbReference type="PRINTS" id="PR00053">
    <property type="entry name" value="FORKHEAD"/>
</dbReference>
<proteinExistence type="predicted"/>
<sequence>MEDFTPEQLAKPDLNYAQMLDQILQPHGKTMYPLQQIYKVIQRTWPYYKFGVTGDGWKSSVRHNLTDTPAFVQHGGTGKGSHWERD</sequence>
<dbReference type="AlphaFoldDB" id="A0A6G1GQV2"/>
<evidence type="ECO:0000256" key="1">
    <source>
        <dbReference type="ARBA" id="ARBA00023125"/>
    </source>
</evidence>
<dbReference type="SMART" id="SM00339">
    <property type="entry name" value="FH"/>
    <property type="match status" value="1"/>
</dbReference>
<evidence type="ECO:0000256" key="3">
    <source>
        <dbReference type="PROSITE-ProRule" id="PRU00089"/>
    </source>
</evidence>
<keyword evidence="6" id="KW-1185">Reference proteome</keyword>
<keyword evidence="2 3" id="KW-0539">Nucleus</keyword>
<gene>
    <name evidence="5" type="ORF">K402DRAFT_338602</name>
</gene>
<dbReference type="InterPro" id="IPR001766">
    <property type="entry name" value="Fork_head_dom"/>
</dbReference>
<feature type="domain" description="Fork-head" evidence="4">
    <location>
        <begin position="11"/>
        <end position="86"/>
    </location>
</feature>
<dbReference type="OrthoDB" id="5402974at2759"/>
<dbReference type="InterPro" id="IPR036390">
    <property type="entry name" value="WH_DNA-bd_sf"/>
</dbReference>
<name>A0A6G1GQV2_9PEZI</name>
<feature type="non-terminal residue" evidence="5">
    <location>
        <position position="86"/>
    </location>
</feature>
<keyword evidence="1 3" id="KW-0238">DNA-binding</keyword>
<dbReference type="PANTHER" id="PTHR11829">
    <property type="entry name" value="FORKHEAD BOX PROTEIN"/>
    <property type="match status" value="1"/>
</dbReference>
<evidence type="ECO:0000256" key="2">
    <source>
        <dbReference type="ARBA" id="ARBA00023242"/>
    </source>
</evidence>
<dbReference type="GO" id="GO:0000978">
    <property type="term" value="F:RNA polymerase II cis-regulatory region sequence-specific DNA binding"/>
    <property type="evidence" value="ECO:0007669"/>
    <property type="project" value="TreeGrafter"/>
</dbReference>
<dbReference type="Gene3D" id="1.10.10.10">
    <property type="entry name" value="Winged helix-like DNA-binding domain superfamily/Winged helix DNA-binding domain"/>
    <property type="match status" value="1"/>
</dbReference>
<dbReference type="EMBL" id="ML977176">
    <property type="protein sequence ID" value="KAF1983346.1"/>
    <property type="molecule type" value="Genomic_DNA"/>
</dbReference>
<dbReference type="InterPro" id="IPR050211">
    <property type="entry name" value="FOX_domain-containing"/>
</dbReference>
<dbReference type="Proteomes" id="UP000800041">
    <property type="component" value="Unassembled WGS sequence"/>
</dbReference>
<evidence type="ECO:0000259" key="4">
    <source>
        <dbReference type="PROSITE" id="PS50039"/>
    </source>
</evidence>
<dbReference type="Pfam" id="PF00250">
    <property type="entry name" value="Forkhead"/>
    <property type="match status" value="1"/>
</dbReference>
<accession>A0A6G1GQV2</accession>
<comment type="subcellular location">
    <subcellularLocation>
        <location evidence="3">Nucleus</location>
    </subcellularLocation>
</comment>
<evidence type="ECO:0000313" key="6">
    <source>
        <dbReference type="Proteomes" id="UP000800041"/>
    </source>
</evidence>
<evidence type="ECO:0000313" key="5">
    <source>
        <dbReference type="EMBL" id="KAF1983346.1"/>
    </source>
</evidence>
<dbReference type="InterPro" id="IPR030456">
    <property type="entry name" value="TF_fork_head_CS_2"/>
</dbReference>
<dbReference type="PROSITE" id="PS50039">
    <property type="entry name" value="FORK_HEAD_3"/>
    <property type="match status" value="1"/>
</dbReference>
<dbReference type="GO" id="GO:0005634">
    <property type="term" value="C:nucleus"/>
    <property type="evidence" value="ECO:0007669"/>
    <property type="project" value="UniProtKB-SubCell"/>
</dbReference>
<dbReference type="InterPro" id="IPR036388">
    <property type="entry name" value="WH-like_DNA-bd_sf"/>
</dbReference>
<organism evidence="5 6">
    <name type="scientific">Aulographum hederae CBS 113979</name>
    <dbReference type="NCBI Taxonomy" id="1176131"/>
    <lineage>
        <taxon>Eukaryota</taxon>
        <taxon>Fungi</taxon>
        <taxon>Dikarya</taxon>
        <taxon>Ascomycota</taxon>
        <taxon>Pezizomycotina</taxon>
        <taxon>Dothideomycetes</taxon>
        <taxon>Pleosporomycetidae</taxon>
        <taxon>Aulographales</taxon>
        <taxon>Aulographaceae</taxon>
    </lineage>
</organism>
<dbReference type="SUPFAM" id="SSF46785">
    <property type="entry name" value="Winged helix' DNA-binding domain"/>
    <property type="match status" value="1"/>
</dbReference>
<protein>
    <submittedName>
        <fullName evidence="5">Winged helix DNA-binding domain-containing protein</fullName>
    </submittedName>
</protein>
<feature type="DNA-binding region" description="Fork-head" evidence="3">
    <location>
        <begin position="11"/>
        <end position="86"/>
    </location>
</feature>
<dbReference type="PANTHER" id="PTHR11829:SF343">
    <property type="entry name" value="FORK-HEAD DOMAIN-CONTAINING PROTEIN"/>
    <property type="match status" value="1"/>
</dbReference>
<reference evidence="5" key="1">
    <citation type="journal article" date="2020" name="Stud. Mycol.">
        <title>101 Dothideomycetes genomes: a test case for predicting lifestyles and emergence of pathogens.</title>
        <authorList>
            <person name="Haridas S."/>
            <person name="Albert R."/>
            <person name="Binder M."/>
            <person name="Bloem J."/>
            <person name="Labutti K."/>
            <person name="Salamov A."/>
            <person name="Andreopoulos B."/>
            <person name="Baker S."/>
            <person name="Barry K."/>
            <person name="Bills G."/>
            <person name="Bluhm B."/>
            <person name="Cannon C."/>
            <person name="Castanera R."/>
            <person name="Culley D."/>
            <person name="Daum C."/>
            <person name="Ezra D."/>
            <person name="Gonzalez J."/>
            <person name="Henrissat B."/>
            <person name="Kuo A."/>
            <person name="Liang C."/>
            <person name="Lipzen A."/>
            <person name="Lutzoni F."/>
            <person name="Magnuson J."/>
            <person name="Mondo S."/>
            <person name="Nolan M."/>
            <person name="Ohm R."/>
            <person name="Pangilinan J."/>
            <person name="Park H.-J."/>
            <person name="Ramirez L."/>
            <person name="Alfaro M."/>
            <person name="Sun H."/>
            <person name="Tritt A."/>
            <person name="Yoshinaga Y."/>
            <person name="Zwiers L.-H."/>
            <person name="Turgeon B."/>
            <person name="Goodwin S."/>
            <person name="Spatafora J."/>
            <person name="Crous P."/>
            <person name="Grigoriev I."/>
        </authorList>
    </citation>
    <scope>NUCLEOTIDE SEQUENCE</scope>
    <source>
        <strain evidence="5">CBS 113979</strain>
    </source>
</reference>
<dbReference type="GO" id="GO:0000981">
    <property type="term" value="F:DNA-binding transcription factor activity, RNA polymerase II-specific"/>
    <property type="evidence" value="ECO:0007669"/>
    <property type="project" value="TreeGrafter"/>
</dbReference>
<dbReference type="PROSITE" id="PS00658">
    <property type="entry name" value="FORK_HEAD_2"/>
    <property type="match status" value="1"/>
</dbReference>